<accession>A0A656A6J2</accession>
<dbReference type="EMBL" id="CWQJ01000082">
    <property type="protein sequence ID" value="CSC94208.1"/>
    <property type="molecule type" value="Genomic_DNA"/>
</dbReference>
<name>A0A656A6J2_VIBCL</name>
<evidence type="ECO:0000313" key="1">
    <source>
        <dbReference type="EMBL" id="CSC94208.1"/>
    </source>
</evidence>
<protein>
    <submittedName>
        <fullName evidence="1">Uncharacterized protein</fullName>
    </submittedName>
</protein>
<dbReference type="Proteomes" id="UP000046067">
    <property type="component" value="Unassembled WGS sequence"/>
</dbReference>
<organism evidence="1 2">
    <name type="scientific">Vibrio cholerae</name>
    <dbReference type="NCBI Taxonomy" id="666"/>
    <lineage>
        <taxon>Bacteria</taxon>
        <taxon>Pseudomonadati</taxon>
        <taxon>Pseudomonadota</taxon>
        <taxon>Gammaproteobacteria</taxon>
        <taxon>Vibrionales</taxon>
        <taxon>Vibrionaceae</taxon>
        <taxon>Vibrio</taxon>
    </lineage>
</organism>
<sequence length="83" mass="9039">MMAGEVNCATNSRPKSIQDIMPPAVMISPWLIRISSLFNVTSGKRCEKICANPQCVVTLLWRSNPAVASRKTPAHAALSRAPF</sequence>
<dbReference type="AlphaFoldDB" id="A0A656A6J2"/>
<gene>
    <name evidence="1" type="ORF">ERS013201_03924</name>
</gene>
<proteinExistence type="predicted"/>
<reference evidence="1 2" key="1">
    <citation type="submission" date="2015-07" db="EMBL/GenBank/DDBJ databases">
        <authorList>
            <consortium name="Pathogen Informatics"/>
        </authorList>
    </citation>
    <scope>NUCLEOTIDE SEQUENCE [LARGE SCALE GENOMIC DNA]</scope>
    <source>
        <strain evidence="1 2">A325</strain>
    </source>
</reference>
<evidence type="ECO:0000313" key="2">
    <source>
        <dbReference type="Proteomes" id="UP000046067"/>
    </source>
</evidence>